<dbReference type="PANTHER" id="PTHR43820">
    <property type="entry name" value="HIGH-AFFINITY BRANCHED-CHAIN AMINO ACID TRANSPORT ATP-BINDING PROTEIN LIVF"/>
    <property type="match status" value="1"/>
</dbReference>
<evidence type="ECO:0000313" key="8">
    <source>
        <dbReference type="Proteomes" id="UP001366166"/>
    </source>
</evidence>
<dbReference type="PANTHER" id="PTHR43820:SF4">
    <property type="entry name" value="HIGH-AFFINITY BRANCHED-CHAIN AMINO ACID TRANSPORT ATP-BINDING PROTEIN LIVF"/>
    <property type="match status" value="1"/>
</dbReference>
<reference evidence="8" key="1">
    <citation type="journal article" date="2023" name="Arch. Microbiol.">
        <title>Desulfoferula mesophilus gen. nov. sp. nov., a mesophilic sulfate-reducing bacterium isolated from a brackish lake sediment.</title>
        <authorList>
            <person name="Watanabe T."/>
            <person name="Yabe T."/>
            <person name="Tsuji J.M."/>
            <person name="Fukui M."/>
        </authorList>
    </citation>
    <scope>NUCLEOTIDE SEQUENCE [LARGE SCALE GENOMIC DNA]</scope>
    <source>
        <strain evidence="8">12FAK</strain>
    </source>
</reference>
<keyword evidence="4 7" id="KW-0067">ATP-binding</keyword>
<dbReference type="AlphaFoldDB" id="A0AAU9EA29"/>
<dbReference type="SUPFAM" id="SSF52540">
    <property type="entry name" value="P-loop containing nucleoside triphosphate hydrolases"/>
    <property type="match status" value="1"/>
</dbReference>
<keyword evidence="5" id="KW-0029">Amino-acid transport</keyword>
<evidence type="ECO:0000256" key="3">
    <source>
        <dbReference type="ARBA" id="ARBA00022741"/>
    </source>
</evidence>
<evidence type="ECO:0000256" key="1">
    <source>
        <dbReference type="ARBA" id="ARBA00005417"/>
    </source>
</evidence>
<keyword evidence="3" id="KW-0547">Nucleotide-binding</keyword>
<dbReference type="PROSITE" id="PS50893">
    <property type="entry name" value="ABC_TRANSPORTER_2"/>
    <property type="match status" value="1"/>
</dbReference>
<dbReference type="RefSeq" id="WP_338605114.1">
    <property type="nucleotide sequence ID" value="NZ_AP028679.1"/>
</dbReference>
<keyword evidence="2" id="KW-0813">Transport</keyword>
<proteinExistence type="inferred from homology"/>
<feature type="domain" description="ABC transporter" evidence="6">
    <location>
        <begin position="4"/>
        <end position="237"/>
    </location>
</feature>
<dbReference type="GO" id="GO:0005524">
    <property type="term" value="F:ATP binding"/>
    <property type="evidence" value="ECO:0007669"/>
    <property type="project" value="UniProtKB-KW"/>
</dbReference>
<dbReference type="GO" id="GO:0015807">
    <property type="term" value="P:L-amino acid transport"/>
    <property type="evidence" value="ECO:0007669"/>
    <property type="project" value="TreeGrafter"/>
</dbReference>
<comment type="similarity">
    <text evidence="1">Belongs to the ABC transporter superfamily.</text>
</comment>
<sequence>MALLELKGVVAGYGPAVALHKINLSLEQGQRVSLLGANGAGKSSIVNVISGLLPIRSGEVWFEGERIDGRPAYRVVERGIAQIPEGRLIFPKMSVWENLELGSTALRDKEVKDVLLKQVFDLFPRLAERRKQLAGTMSGGEQQMLAVGRAMMSRPKLILSDEISMGLAPLVVRDIYDTLLRINQEWGVTLLMVEQEARLALEVADTCYLLESGTIVASGPAEEMARSEVVRKVYLAED</sequence>
<dbReference type="EMBL" id="AP028679">
    <property type="protein sequence ID" value="BEQ13432.1"/>
    <property type="molecule type" value="Genomic_DNA"/>
</dbReference>
<organism evidence="7 8">
    <name type="scientific">Desulfoferula mesophila</name>
    <dbReference type="NCBI Taxonomy" id="3058419"/>
    <lineage>
        <taxon>Bacteria</taxon>
        <taxon>Pseudomonadati</taxon>
        <taxon>Thermodesulfobacteriota</taxon>
        <taxon>Desulfarculia</taxon>
        <taxon>Desulfarculales</taxon>
        <taxon>Desulfarculaceae</taxon>
        <taxon>Desulfoferula</taxon>
    </lineage>
</organism>
<dbReference type="GO" id="GO:0015658">
    <property type="term" value="F:branched-chain amino acid transmembrane transporter activity"/>
    <property type="evidence" value="ECO:0007669"/>
    <property type="project" value="TreeGrafter"/>
</dbReference>
<dbReference type="KEGG" id="dmp:FAK_04980"/>
<name>A0AAU9EA29_9BACT</name>
<dbReference type="Proteomes" id="UP001366166">
    <property type="component" value="Chromosome"/>
</dbReference>
<evidence type="ECO:0000256" key="4">
    <source>
        <dbReference type="ARBA" id="ARBA00022840"/>
    </source>
</evidence>
<keyword evidence="8" id="KW-1185">Reference proteome</keyword>
<protein>
    <submittedName>
        <fullName evidence="7">ABC transporter ATP-binding protein</fullName>
    </submittedName>
</protein>
<evidence type="ECO:0000313" key="7">
    <source>
        <dbReference type="EMBL" id="BEQ13432.1"/>
    </source>
</evidence>
<dbReference type="InterPro" id="IPR052156">
    <property type="entry name" value="BCAA_Transport_ATP-bd_LivF"/>
</dbReference>
<dbReference type="InterPro" id="IPR017871">
    <property type="entry name" value="ABC_transporter-like_CS"/>
</dbReference>
<evidence type="ECO:0000259" key="6">
    <source>
        <dbReference type="PROSITE" id="PS50893"/>
    </source>
</evidence>
<dbReference type="InterPro" id="IPR003439">
    <property type="entry name" value="ABC_transporter-like_ATP-bd"/>
</dbReference>
<dbReference type="CDD" id="cd03224">
    <property type="entry name" value="ABC_TM1139_LivF_branched"/>
    <property type="match status" value="1"/>
</dbReference>
<evidence type="ECO:0000256" key="5">
    <source>
        <dbReference type="ARBA" id="ARBA00022970"/>
    </source>
</evidence>
<dbReference type="Gene3D" id="3.40.50.300">
    <property type="entry name" value="P-loop containing nucleotide triphosphate hydrolases"/>
    <property type="match status" value="1"/>
</dbReference>
<dbReference type="Pfam" id="PF00005">
    <property type="entry name" value="ABC_tran"/>
    <property type="match status" value="1"/>
</dbReference>
<evidence type="ECO:0000256" key="2">
    <source>
        <dbReference type="ARBA" id="ARBA00022448"/>
    </source>
</evidence>
<accession>A0AAU9EA29</accession>
<dbReference type="GO" id="GO:0016887">
    <property type="term" value="F:ATP hydrolysis activity"/>
    <property type="evidence" value="ECO:0007669"/>
    <property type="project" value="InterPro"/>
</dbReference>
<dbReference type="PROSITE" id="PS00211">
    <property type="entry name" value="ABC_TRANSPORTER_1"/>
    <property type="match status" value="1"/>
</dbReference>
<gene>
    <name evidence="7" type="ORF">FAK_04980</name>
</gene>
<dbReference type="InterPro" id="IPR027417">
    <property type="entry name" value="P-loop_NTPase"/>
</dbReference>